<evidence type="ECO:0000256" key="6">
    <source>
        <dbReference type="ARBA" id="ARBA00013950"/>
    </source>
</evidence>
<dbReference type="InterPro" id="IPR023366">
    <property type="entry name" value="ATP_synth_asu-like_sf"/>
</dbReference>
<dbReference type="GO" id="GO:0009231">
    <property type="term" value="P:riboflavin biosynthetic process"/>
    <property type="evidence" value="ECO:0007669"/>
    <property type="project" value="UniProtKB-KW"/>
</dbReference>
<keyword evidence="7" id="KW-0686">Riboflavin biosynthesis</keyword>
<keyword evidence="9" id="KW-0677">Repeat</keyword>
<protein>
    <recommendedName>
        <fullName evidence="6 10">Riboflavin synthase</fullName>
        <ecNumber evidence="5 10">2.5.1.9</ecNumber>
    </recommendedName>
</protein>
<reference evidence="14" key="2">
    <citation type="journal article" date="2018" name="Environ. Microbiol.">
        <title>Bloom of a denitrifying methanotroph, 'Candidatus Methylomirabilis limnetica', in a deep stratified lake.</title>
        <authorList>
            <person name="Graf J.S."/>
            <person name="Mayr M.J."/>
            <person name="Marchant H.K."/>
            <person name="Tienken D."/>
            <person name="Hach P.F."/>
            <person name="Brand A."/>
            <person name="Schubert C.J."/>
            <person name="Kuypers M.M."/>
            <person name="Milucka J."/>
        </authorList>
    </citation>
    <scope>NUCLEOTIDE SEQUENCE [LARGE SCALE GENOMIC DNA]</scope>
    <source>
        <strain evidence="14">Zug</strain>
    </source>
</reference>
<evidence type="ECO:0000256" key="8">
    <source>
        <dbReference type="ARBA" id="ARBA00022679"/>
    </source>
</evidence>
<evidence type="ECO:0000256" key="10">
    <source>
        <dbReference type="NCBIfam" id="TIGR00187"/>
    </source>
</evidence>
<sequence length="216" mass="23524">MFTGLIEEVGQVQRVRREGVIAKLAIKGQQTTSSLVIGDSIAVDGSCLTVTMTAHAQFEADLSEETLMRTTLGELQTGDPVNLERPCRPTDRLGGHFVTGHVDGVGTIREIRETGGMWWLSVAYPEALRPLLVEKGSVTVDGISLTVADLNDHSFGAAIIPHTYHVTTLGRKQVGRRVNLETDLLGKYVVRYLEGLGPITRKATLTESRLRDLGFA</sequence>
<gene>
    <name evidence="13" type="ORF">CLG94_09845</name>
</gene>
<dbReference type="PANTHER" id="PTHR21098">
    <property type="entry name" value="RIBOFLAVIN SYNTHASE ALPHA CHAIN"/>
    <property type="match status" value="1"/>
</dbReference>
<keyword evidence="14" id="KW-1185">Reference proteome</keyword>
<evidence type="ECO:0000259" key="12">
    <source>
        <dbReference type="PROSITE" id="PS51177"/>
    </source>
</evidence>
<comment type="caution">
    <text evidence="13">The sequence shown here is derived from an EMBL/GenBank/DDBJ whole genome shotgun (WGS) entry which is preliminary data.</text>
</comment>
<evidence type="ECO:0000256" key="4">
    <source>
        <dbReference type="ARBA" id="ARBA00011233"/>
    </source>
</evidence>
<organism evidence="13 14">
    <name type="scientific">Candidatus Methylomirabilis limnetica</name>
    <dbReference type="NCBI Taxonomy" id="2033718"/>
    <lineage>
        <taxon>Bacteria</taxon>
        <taxon>Candidatus Methylomirabilota</taxon>
        <taxon>Candidatus Methylomirabilia</taxon>
        <taxon>Candidatus Methylomirabilales</taxon>
        <taxon>Candidatus Methylomirabilaceae</taxon>
        <taxon>Candidatus Methylomirabilis</taxon>
    </lineage>
</organism>
<dbReference type="InterPro" id="IPR001783">
    <property type="entry name" value="Lumazine-bd"/>
</dbReference>
<feature type="repeat" description="Lumazine-binding" evidence="11">
    <location>
        <begin position="97"/>
        <end position="193"/>
    </location>
</feature>
<feature type="domain" description="Lumazine-binding" evidence="12">
    <location>
        <begin position="97"/>
        <end position="193"/>
    </location>
</feature>
<evidence type="ECO:0000256" key="5">
    <source>
        <dbReference type="ARBA" id="ARBA00012827"/>
    </source>
</evidence>
<evidence type="ECO:0000256" key="11">
    <source>
        <dbReference type="PROSITE-ProRule" id="PRU00524"/>
    </source>
</evidence>
<evidence type="ECO:0000256" key="9">
    <source>
        <dbReference type="ARBA" id="ARBA00022737"/>
    </source>
</evidence>
<evidence type="ECO:0000256" key="1">
    <source>
        <dbReference type="ARBA" id="ARBA00000968"/>
    </source>
</evidence>
<feature type="repeat" description="Lumazine-binding" evidence="11">
    <location>
        <begin position="1"/>
        <end position="96"/>
    </location>
</feature>
<evidence type="ECO:0000313" key="14">
    <source>
        <dbReference type="Proteomes" id="UP000241436"/>
    </source>
</evidence>
<dbReference type="FunFam" id="2.40.30.20:FF:000003">
    <property type="entry name" value="Riboflavin synthase, alpha subunit"/>
    <property type="match status" value="1"/>
</dbReference>
<dbReference type="PROSITE" id="PS51177">
    <property type="entry name" value="LUMAZINE_BIND"/>
    <property type="match status" value="2"/>
</dbReference>
<dbReference type="NCBIfam" id="TIGR00187">
    <property type="entry name" value="ribE"/>
    <property type="match status" value="1"/>
</dbReference>
<dbReference type="NCBIfam" id="NF006767">
    <property type="entry name" value="PRK09289.1"/>
    <property type="match status" value="1"/>
</dbReference>
<comment type="pathway">
    <text evidence="3">Cofactor biosynthesis; riboflavin biosynthesis; riboflavin from 2-hydroxy-3-oxobutyl phosphate and 5-amino-6-(D-ribitylamino)uracil: step 2/2.</text>
</comment>
<dbReference type="AlphaFoldDB" id="A0A2T4TW70"/>
<dbReference type="CDD" id="cd00402">
    <property type="entry name" value="Riboflavin_synthase_like"/>
    <property type="match status" value="1"/>
</dbReference>
<dbReference type="Proteomes" id="UP000241436">
    <property type="component" value="Unassembled WGS sequence"/>
</dbReference>
<comment type="catalytic activity">
    <reaction evidence="1">
        <text>2 6,7-dimethyl-8-(1-D-ribityl)lumazine + H(+) = 5-amino-6-(D-ribitylamino)uracil + riboflavin</text>
        <dbReference type="Rhea" id="RHEA:20772"/>
        <dbReference type="ChEBI" id="CHEBI:15378"/>
        <dbReference type="ChEBI" id="CHEBI:15934"/>
        <dbReference type="ChEBI" id="CHEBI:57986"/>
        <dbReference type="ChEBI" id="CHEBI:58201"/>
        <dbReference type="EC" id="2.5.1.9"/>
    </reaction>
</comment>
<dbReference type="EMBL" id="NVQC01000024">
    <property type="protein sequence ID" value="PTL35361.1"/>
    <property type="molecule type" value="Genomic_DNA"/>
</dbReference>
<proteinExistence type="predicted"/>
<comment type="subunit">
    <text evidence="4">Homotrimer.</text>
</comment>
<dbReference type="SUPFAM" id="SSF63380">
    <property type="entry name" value="Riboflavin synthase domain-like"/>
    <property type="match status" value="2"/>
</dbReference>
<accession>A0A2T4TW70</accession>
<dbReference type="FunFam" id="2.40.30.20:FF:000004">
    <property type="entry name" value="Riboflavin synthase, alpha subunit"/>
    <property type="match status" value="1"/>
</dbReference>
<dbReference type="InterPro" id="IPR026017">
    <property type="entry name" value="Lumazine-bd_dom"/>
</dbReference>
<comment type="function">
    <text evidence="2">Catalyzes the dismutation of two molecules of 6,7-dimethyl-8-ribityllumazine, resulting in the formation of riboflavin and 5-amino-6-(D-ribitylamino)uracil.</text>
</comment>
<evidence type="ECO:0000313" key="13">
    <source>
        <dbReference type="EMBL" id="PTL35361.1"/>
    </source>
</evidence>
<evidence type="ECO:0000256" key="7">
    <source>
        <dbReference type="ARBA" id="ARBA00022619"/>
    </source>
</evidence>
<feature type="domain" description="Lumazine-binding" evidence="12">
    <location>
        <begin position="1"/>
        <end position="96"/>
    </location>
</feature>
<dbReference type="InterPro" id="IPR017938">
    <property type="entry name" value="Riboflavin_synthase-like_b-brl"/>
</dbReference>
<dbReference type="GO" id="GO:0004746">
    <property type="term" value="F:riboflavin synthase activity"/>
    <property type="evidence" value="ECO:0007669"/>
    <property type="project" value="UniProtKB-UniRule"/>
</dbReference>
<dbReference type="PANTHER" id="PTHR21098:SF12">
    <property type="entry name" value="RIBOFLAVIN SYNTHASE"/>
    <property type="match status" value="1"/>
</dbReference>
<evidence type="ECO:0000256" key="3">
    <source>
        <dbReference type="ARBA" id="ARBA00004887"/>
    </source>
</evidence>
<dbReference type="RefSeq" id="WP_107563117.1">
    <property type="nucleotide sequence ID" value="NZ_NVQC01000024.1"/>
</dbReference>
<dbReference type="PIRSF" id="PIRSF000498">
    <property type="entry name" value="Riboflavin_syn_A"/>
    <property type="match status" value="1"/>
</dbReference>
<reference evidence="13 14" key="1">
    <citation type="submission" date="2017-09" db="EMBL/GenBank/DDBJ databases">
        <title>Bloom of a denitrifying methanotroph, Candidatus Methylomirabilis limnetica, in a deep stratified lake.</title>
        <authorList>
            <person name="Graf J.S."/>
            <person name="Marchant H.K."/>
            <person name="Tienken D."/>
            <person name="Hach P.F."/>
            <person name="Brand A."/>
            <person name="Schubert C.J."/>
            <person name="Kuypers M.M."/>
            <person name="Milucka J."/>
        </authorList>
    </citation>
    <scope>NUCLEOTIDE SEQUENCE [LARGE SCALE GENOMIC DNA]</scope>
    <source>
        <strain evidence="13 14">Zug</strain>
    </source>
</reference>
<dbReference type="Gene3D" id="2.40.30.20">
    <property type="match status" value="2"/>
</dbReference>
<evidence type="ECO:0000256" key="2">
    <source>
        <dbReference type="ARBA" id="ARBA00002803"/>
    </source>
</evidence>
<dbReference type="OrthoDB" id="9788537at2"/>
<dbReference type="EC" id="2.5.1.9" evidence="5 10"/>
<name>A0A2T4TW70_9BACT</name>
<dbReference type="Pfam" id="PF00677">
    <property type="entry name" value="Lum_binding"/>
    <property type="match status" value="2"/>
</dbReference>
<keyword evidence="8" id="KW-0808">Transferase</keyword>